<dbReference type="OrthoDB" id="9775208at2"/>
<dbReference type="CDD" id="cd03801">
    <property type="entry name" value="GT4_PimA-like"/>
    <property type="match status" value="1"/>
</dbReference>
<dbReference type="SUPFAM" id="SSF53756">
    <property type="entry name" value="UDP-Glycosyltransferase/glycogen phosphorylase"/>
    <property type="match status" value="1"/>
</dbReference>
<dbReference type="Pfam" id="PF13692">
    <property type="entry name" value="Glyco_trans_1_4"/>
    <property type="match status" value="1"/>
</dbReference>
<gene>
    <name evidence="1" type="ORF">C8D92_108178</name>
</gene>
<dbReference type="PANTHER" id="PTHR12526">
    <property type="entry name" value="GLYCOSYLTRANSFERASE"/>
    <property type="match status" value="1"/>
</dbReference>
<reference evidence="1 2" key="1">
    <citation type="submission" date="2018-04" db="EMBL/GenBank/DDBJ databases">
        <title>Genomic Encyclopedia of Type Strains, Phase IV (KMG-IV): sequencing the most valuable type-strain genomes for metagenomic binning, comparative biology and taxonomic classification.</title>
        <authorList>
            <person name="Goeker M."/>
        </authorList>
    </citation>
    <scope>NUCLEOTIDE SEQUENCE [LARGE SCALE GENOMIC DNA]</scope>
    <source>
        <strain evidence="1 2">DSM 28688</strain>
    </source>
</reference>
<dbReference type="Gene3D" id="3.40.50.2000">
    <property type="entry name" value="Glycogen Phosphorylase B"/>
    <property type="match status" value="2"/>
</dbReference>
<name>A0A2U1CV24_9GAMM</name>
<keyword evidence="1" id="KW-0808">Transferase</keyword>
<evidence type="ECO:0000313" key="1">
    <source>
        <dbReference type="EMBL" id="PVY70821.1"/>
    </source>
</evidence>
<dbReference type="RefSeq" id="WP_116919602.1">
    <property type="nucleotide sequence ID" value="NZ_QEKQ01000008.1"/>
</dbReference>
<organism evidence="1 2">
    <name type="scientific">Tamilnaduibacter salinus</name>
    <dbReference type="NCBI Taxonomy" id="1484056"/>
    <lineage>
        <taxon>Bacteria</taxon>
        <taxon>Pseudomonadati</taxon>
        <taxon>Pseudomonadota</taxon>
        <taxon>Gammaproteobacteria</taxon>
        <taxon>Pseudomonadales</taxon>
        <taxon>Marinobacteraceae</taxon>
        <taxon>Tamilnaduibacter</taxon>
    </lineage>
</organism>
<sequence>MKVFIYEHYDTGIGGNQRYLMLLIERFAELYGNAVEVVLAVPSKGVFYQAVCQNDDVVALECKGLTSRVFALWRQIRSTKPDVILCHNEASLLTVLPAALARRIALIWHVKNLRRGGWSDFLCFLFARRVLAIAPQSLDVKSQRLVNWFRDKSYVQPIGTRLDEFSDINADTADSYGAGGSLRILAVMFVGEAKGTDTLIEALEWLDQHHVSVDVRIVGATAPGCERLAADLRARSDQLERVQVEWLGWRDDIRSMLEWTQVVVNPTRRDGVPRSIIEAMAAARPVIGSRIGGVPEAIVDGETGYLIEAGDAIGLAKKISKLADDAPTRQRFGQAARARALERYDIDQHVKRLKEHLDAVVEGG</sequence>
<dbReference type="GO" id="GO:0016740">
    <property type="term" value="F:transferase activity"/>
    <property type="evidence" value="ECO:0007669"/>
    <property type="project" value="UniProtKB-KW"/>
</dbReference>
<proteinExistence type="predicted"/>
<dbReference type="EMBL" id="QEKQ01000008">
    <property type="protein sequence ID" value="PVY70821.1"/>
    <property type="molecule type" value="Genomic_DNA"/>
</dbReference>
<evidence type="ECO:0000313" key="2">
    <source>
        <dbReference type="Proteomes" id="UP000245887"/>
    </source>
</evidence>
<accession>A0A2U1CV24</accession>
<protein>
    <submittedName>
        <fullName evidence="1">Glycosyltransferase involved in cell wall biosynthesis</fullName>
    </submittedName>
</protein>
<dbReference type="AlphaFoldDB" id="A0A2U1CV24"/>
<dbReference type="Proteomes" id="UP000245887">
    <property type="component" value="Unassembled WGS sequence"/>
</dbReference>
<comment type="caution">
    <text evidence="1">The sequence shown here is derived from an EMBL/GenBank/DDBJ whole genome shotgun (WGS) entry which is preliminary data.</text>
</comment>